<feature type="compositionally biased region" description="Polar residues" evidence="10">
    <location>
        <begin position="4326"/>
        <end position="4348"/>
    </location>
</feature>
<dbReference type="Pfam" id="PF00076">
    <property type="entry name" value="RRM_1"/>
    <property type="match status" value="3"/>
</dbReference>
<feature type="domain" description="RRM" evidence="11">
    <location>
        <begin position="6"/>
        <end position="80"/>
    </location>
</feature>
<feature type="compositionally biased region" description="Basic and acidic residues" evidence="10">
    <location>
        <begin position="894"/>
        <end position="912"/>
    </location>
</feature>
<feature type="compositionally biased region" description="Polar residues" evidence="10">
    <location>
        <begin position="715"/>
        <end position="724"/>
    </location>
</feature>
<feature type="compositionally biased region" description="Polar residues" evidence="10">
    <location>
        <begin position="1381"/>
        <end position="1398"/>
    </location>
</feature>
<proteinExistence type="inferred from homology"/>
<feature type="region of interest" description="Disordered" evidence="10">
    <location>
        <begin position="4591"/>
        <end position="4639"/>
    </location>
</feature>
<feature type="compositionally biased region" description="Basic residues" evidence="10">
    <location>
        <begin position="3597"/>
        <end position="3608"/>
    </location>
</feature>
<feature type="compositionally biased region" description="Basic and acidic residues" evidence="10">
    <location>
        <begin position="1104"/>
        <end position="1117"/>
    </location>
</feature>
<sequence length="4837" mass="540310">MVRETRYLLVGNLPEKTSEDAVAEHFKRYGKIQSVKIHHRENEDVSSAIVAFGDIKSASKAHGAENRIEGNLLSTEYSEGSATGSAVTRTVEPRIGAYNRSFSRSKGSEDGESFESYYGNNRYSASYGDEMYSRGRPRERFAGRGTFKSYDNRGGFHGRAKIVDQSSQEEFEKPKLHHSPAHSTSHSGSRNSSKNKKKRVSRSGSHTSSSSSSSGSTSSCASRSSSRSSSRCSTTRSNALPSTTTLVKSYRTESQESNNSDKTGANDDDKRPRGICINHLPLRSTDTSLRDGLFHEYKKYGKVNAVLVAGVGDERYAIVSFRKPEDAAKALSASHDKVFFGSKIKVATHEGIEVDDNEFRPPEAELDEHHPKATRTLFVGNLEKDISNQELRERFLKFGEILDIDVKRQGAVSAYAFVQFTDIRSVVKVLKEMEGEVWGSMKLKLGFGKSMPTNCVWLDNVDQTVQENFLSRQFGRYGQVTHGIIDRIKGKGLVYFTNAEQAQYALVEMRNRILNNKKIMIDFASRDCQVEFYEQMEKNGQLKPGLRPDERRGWLYNRQAPEGQWEASYDNRTANFSKFTSPGTFRGPQRGSRVAGRGAGRYKEEFSEEFKRTRSYEDYRYPGESDDFEQDLRAYQRERQHGSQSPPPYGEEMYNDPAYQRSKDFYKYAESYRSGSPHSERQYEGFEFDKIRVDEKYYGKERYIVRERSPDVQFNRSWSRSPTHGGQMATKEAVGRNTPPTPMDDEARDFSRDVSPVEEGQSKYGESKSKRRSEDDFNICEADIAELKGRSKYPGVFHKDTPSWPEEKYERKRSYEESFSQDYMKSPRKQNRLFSSKSSIDRIESSKRDLYQKYQIIQSRITEKLKGRNESSPSSASSGSEPGQLNEGELSNLQHEKNLLLEKLKQLDKESSTSDIEEAFDMDDPRKIPSKRARLEPMGAWGEPPPQPQMELGNVSNKYDYRGKDSTIVRKQTDSIHNFDEKERSKSCTRSSMDESDHEEFTSLLSPKDAHIGFIKKRKKSEHSEENNRSFRSKHGEEDPHMGSDNDEFRNISRLDQLSSNPVFRRLSSNDSSNRASYYPHESYSELHRHDMDVASSEGISASHSEENKHKRSDSTNKSHSHRSKHRHKEDHQPTKIPLEEDFSNTENVDPRNPHRLRQSLSLPLPKFARLDANVMTSPDVIDSPVISKADSPRFSSPSSGSKNTSSPQRSPSESNSTNSQENPQQDYIPEENPANDMNNDAAALEVLGEKGEFDSDGSSEHSDHNDSFEMDKISLEERIRRLDEKLNAVPVPKSSTKLTSEISSLPTNTPVTKSDNVVSSLSRTALYSKFKINKKEATPGTGADVKTGESTEIAKKVTSRFSIFDQDTKRLQDKIHENSSPKSTPNFDENLANSSPMTPLRTKGAVKEMPAQMPHLATLPGSLAGRLGNGAAPFPTLTATTTSSNSSRPEETNAVDVFSVNPAVVSGAHERQWQLESSSLKTSIKPWQKDSSSSLSKNSSPDQISGKDIATGHFSEDSTYKPLITPAFRKQMSDTFSKTDEKSSPKHPPLELRNSPSPPLENKAQTSGFDSPKSEIKLLDSAGQKSDSVEPIKDDSSEIASTGKEISSDIESKSEKLSQESKMDISQEEQSIKRDVESLDVSEPMVLKESISVDKKNNDTLEALKPKSSPPVVLTKAEVKDMSPVNLLKQISGSKDKSSNGAKDTQKKHSHESSEDSNSSVMSGKRKADTEEKTKAEKEKSKDSTSDHKSVCNTSDSESMDIEKSVQAKKPKIHKSESQSSDMLSEKMEKSNSSAKAKDSQKKDKNKDSKKKEKCEGDSTKKDKNHHERKDKDKDGGRDKGTSSSSSKSLSVSSSNVSKAENDKNSKTDDKKAKSSKSEERKSEKSNKTVGSSKTSDDKTKSNELTEKNSKATNEKKASSSENKKDSEKVKKVSDHAGHRKESKSSTSSKPSSDKPKDKSKDKSNVKSKESVRSEKNAKDGVNDKSNTKTKVEEKAVEKSSKTENSITEKSKEVSEEKQKNAVTNDTNNTKNSKSDSENKGNSSQNSESSEKGKEKSNSLDLGSAPNDHMKDSKNKGKHSSNEKSMKPKQKDETRIKSKEKHSSEKSKDKVSKESKSSSKKEESKLESSKDNTEKKTDSKTEQMESKTKHDNSEKSEDKKSESNDKKVSPKDGHSDSKKKQHESSKPSDKLHKSHKKKSSSSSVSDDVTSNDSSKNSKTSEKLKPSKTEHKSKNDSDKIVKKETKVSKSEEDKKKPSKPTTEKKKSSKENRPSKSVTPKKKEKKEEKIEEHKSSDVAKKADDDFDWDAWKEESMYDKVKRRSTYKDKEREMEQNRQKQLDQLQERRQKKSKSGSILQSDISSTNYSDSDDLEPSKKTFNKRKSKSKKIYSSSDSDSDFHSSIYPPEKKLQPQKPKLDPSKKSKKQSLLGDIYSSDSDDSTDSSFSNIRETIKKVKQVKKVASFESDDMFQSKSKKGSKKVQENSKPKSNSLKKQNIFSIYSSSDDSDDSDSELDFKKFSCAKENNIQRFEKKSTSQKSAGRIYSSSDSDSMEENHVIPVPKPISLSSKTPKTKTKEKQKISESIAKKICANDSNPIEEKIMASNDTSKSTVISQTVLEKECLDSVLDSVEKTDKSKKDKLLTKKNKKKEKENILVGEGKLEIGKNHQYGLFEKIETMITQSNTKSKKVPVESRAVSDGGKKLMKDSTEIGERQKDNNKKKKPDSIKEKEPIKKTPELISPVLSPVTEFSDSLHVDNVKNYDGSVIVDEIPLEEDSFLMDAPCGAENDNARGMWDSIDDVDKMSKSLAIDDSHLSSPEKSSMDSDVARDPSLKKSKKKKVDKEGEAAKKTKKTAKLEKDIGKPKKKKNKNKTCSEVDKTIDDVSKGKDILLSDHSDRNNPEFKKMDGMVTDFSDVDLDFTTPLFGNFVPEKIKPNRPSAKDKSENEFGKNEMSEDREKEDALLDTVPSKETENDEQGPEPELAKTESKAHENKVESLNQQISETSKVTQVKHPETPSKSTKQSNKNASKEMNPSKLSEHSISTEGKESMSTSTPTKPVLGKGSDGGSQKNSADVFDFKEEEEEEEVLDKMKPRHNAERESSQKSKKSDSAKIPFKWDISDITSKETKPSFESKMTNKMVNHKQESLFASWAKSLAENSDKDQSVSVSKENTINKLNKKSITSKKQPKVSTEERTDPGKEDKNQSAVPSVLQDRVKDIVDENKIAAENVAVGKCAKEIPESSKKLDEDNIEIAVSTIQDLQNEEKRERESDVFADEGTLVIDETNSCISEAITERPADQEPPPADSETALAIQSILGLEPEDATNKLPDYTEPEPLVDSSEPDNQLEEEKIAAPELIEEPHAVHSDIPVVNQEASLNQVLPPAENYCPNAMDQVPGAQMLSPTKEHIDNVAVPSFEDLKQKLPKGKKQKQAKAFSQMSDGYQQVMSEDYLQDTQNKEDSDDGALHIATDVLPVSPREEQPTIAHQMLETREETLPQEFEVPSVKKPKSRRKTNGKGMDEPNLVPEQKQPCVFEPPVSALAPVRQEAEADLDAGLDITGFGSPPLASNKGEDRDISMSDYTDSERNDDNEFGGEESKRPQRGGGRRKNYKKLSGISPRTNSPRSRTSPRSPRVASPKQLSPKSDIASPVVKIERLPLANKSLKLDEEPSPPKDIQTSPAPSTTIKENVSVKDAGMRRGRSSGSAVELTQKTINVYDFDEVESEEQNTPIPKRRSSSRKKKSCEETFDSKDTGKVLKSEIMDTGIKMTIRPTSTVRQSKENIKEKGNDFPRLNEIQVAHAAEPVQREVSPYPVEEKKAMKPRDIMSAEHRTRALLIGKETPKVPLVSEQPMIVPPQQSMPPLMSNVDRIIDNVSKGYFDTGEKTELTLPPQANHFTTPITVDVGAYERKRTSSRGSCAEESILKSPSMKSPSMKSPQMTGTSPAFHLGKSPAANTISPVNPMFQNRMNPLINAYPGHIADLQNRDPMSLHMMSSTPTASSSPISTQSSVICTMANKMDMHVTMTVPQLTSSNSRIPAHMSCTLSNPVVTEREIGMNLTKSANESFPTTVLNTVSSTGVGRSVIANAHTHLSQSKHLTSVDMSAQHPEASNPTVKPNMPIVSAPKKQNVSPHLSSRNTPSSEKPNIPLPVALGERQQQSMSSAPTCVVHPITTTSLSRQPHNMPTMIQPPSGGDRFFPEMKIREDVTKEQLKHLQYLQLMQDMQQQHHAAAAAAKLNKTGQKQQDLSKELTQRPPSAHSNQQKQSLTGEAHARLLQEQQQQQQQQAFLAMQQEIQSKLLHSQQGFFPASFWHPHLQPPGVKMDDKKPDGKTSSPNSGQQQHNVIAASSQHPQIKSPALAQTAPNMHQIGLSNNTSPPNSGNKKALEKTNTTLRWGSDLVVSAHEGTKMQLPSHDARATPREHWAQPGMHPKLGPKPAHQQTEINPPMSQKEHIKKKRAEERKQQELEELHLQRQRELQFKQMQMEQAAHRKPSGSTSNQPTDMRQTAHVPGQQRPDGQLENKNLMEAHFIQHPMYPGISDMRRPPSHNPSAFTPPISGSDISQAMPAHKNYAEIQQQYQQHLYNVPLDHLLQPRLPSHYMPRPGLPIQDLTEAGPTGRSRSPPHVQNNPGTPQTSKHREQGEQLARMQHENPLHMPPRAIPEGPAPGGEGSLLSLLQRYPVMWQGVLALKNDQCVVQLHMINGFEQLVKLSLPQQGPDGSVQPLRIAQRMRLEAAQLDGVIKRMKFDNDYCMLLALPCGRDHDHIIEQTRAMTTGFIQYLQQKQAAGIVNVAEPETQQPAYVVHIFPPCDFSRTTLERLGFGLMQPLRDLAHLLVIITTVA</sequence>
<feature type="region of interest" description="Disordered" evidence="10">
    <location>
        <begin position="3907"/>
        <end position="3938"/>
    </location>
</feature>
<evidence type="ECO:0000256" key="1">
    <source>
        <dbReference type="ARBA" id="ARBA00004123"/>
    </source>
</evidence>
<dbReference type="SUPFAM" id="SSF100939">
    <property type="entry name" value="SPOC domain-like"/>
    <property type="match status" value="1"/>
</dbReference>
<dbReference type="InterPro" id="IPR000504">
    <property type="entry name" value="RRM_dom"/>
</dbReference>
<feature type="region of interest" description="Disordered" evidence="10">
    <location>
        <begin position="2682"/>
        <end position="2736"/>
    </location>
</feature>
<keyword evidence="13" id="KW-1185">Reference proteome</keyword>
<feature type="compositionally biased region" description="Low complexity" evidence="10">
    <location>
        <begin position="1188"/>
        <end position="1218"/>
    </location>
</feature>
<dbReference type="OrthoDB" id="6407164at2759"/>
<dbReference type="Gene3D" id="3.30.70.330">
    <property type="match status" value="4"/>
</dbReference>
<feature type="region of interest" description="Disordered" evidence="10">
    <location>
        <begin position="2316"/>
        <end position="2444"/>
    </location>
</feature>
<accession>A0A8B8EIX4</accession>
<feature type="compositionally biased region" description="Low complexity" evidence="10">
    <location>
        <begin position="1437"/>
        <end position="1448"/>
    </location>
</feature>
<gene>
    <name evidence="14" type="primary">LOC111134561</name>
</gene>
<feature type="compositionally biased region" description="Polar residues" evidence="10">
    <location>
        <begin position="2995"/>
        <end position="3008"/>
    </location>
</feature>
<feature type="region of interest" description="Disordered" evidence="10">
    <location>
        <begin position="1177"/>
        <end position="1273"/>
    </location>
</feature>
<feature type="compositionally biased region" description="Basic and acidic residues" evidence="10">
    <location>
        <begin position="1083"/>
        <end position="1093"/>
    </location>
</feature>
<feature type="compositionally biased region" description="Basic and acidic residues" evidence="10">
    <location>
        <begin position="1248"/>
        <end position="1273"/>
    </location>
</feature>
<protein>
    <submittedName>
        <fullName evidence="14">Msx2-interacting protein-like isoform X1</fullName>
    </submittedName>
</protein>
<feature type="compositionally biased region" description="Basic and acidic residues" evidence="10">
    <location>
        <begin position="1607"/>
        <end position="1638"/>
    </location>
</feature>
<feature type="compositionally biased region" description="Basic residues" evidence="10">
    <location>
        <begin position="2378"/>
        <end position="2388"/>
    </location>
</feature>
<feature type="compositionally biased region" description="Basic and acidic residues" evidence="10">
    <location>
        <begin position="2316"/>
        <end position="2346"/>
    </location>
</feature>
<feature type="compositionally biased region" description="Polar residues" evidence="10">
    <location>
        <begin position="4620"/>
        <end position="4630"/>
    </location>
</feature>
<feature type="region of interest" description="Disordered" evidence="10">
    <location>
        <begin position="715"/>
        <end position="776"/>
    </location>
</feature>
<feature type="compositionally biased region" description="Polar residues" evidence="10">
    <location>
        <begin position="1294"/>
        <end position="1316"/>
    </location>
</feature>
<feature type="compositionally biased region" description="Basic and acidic residues" evidence="10">
    <location>
        <begin position="2050"/>
        <end position="2059"/>
    </location>
</feature>
<feature type="compositionally biased region" description="Basic and acidic residues" evidence="10">
    <location>
        <begin position="2820"/>
        <end position="2832"/>
    </location>
</feature>
<feature type="compositionally biased region" description="Basic and acidic residues" evidence="10">
    <location>
        <begin position="2699"/>
        <end position="2736"/>
    </location>
</feature>
<feature type="region of interest" description="Disordered" evidence="10">
    <location>
        <begin position="1293"/>
        <end position="1316"/>
    </location>
</feature>
<feature type="compositionally biased region" description="Basic residues" evidence="10">
    <location>
        <begin position="1119"/>
        <end position="1129"/>
    </location>
</feature>
<feature type="compositionally biased region" description="Basic and acidic residues" evidence="10">
    <location>
        <begin position="1785"/>
        <end position="1842"/>
    </location>
</feature>
<feature type="compositionally biased region" description="Basic residues" evidence="10">
    <location>
        <begin position="3728"/>
        <end position="3738"/>
    </location>
</feature>
<keyword evidence="6" id="KW-0175">Coiled coil</keyword>
<feature type="region of interest" description="Disordered" evidence="10">
    <location>
        <begin position="1372"/>
        <end position="1454"/>
    </location>
</feature>
<comment type="similarity">
    <text evidence="2">Belongs to the RRM Spen family.</text>
</comment>
<evidence type="ECO:0000256" key="4">
    <source>
        <dbReference type="ARBA" id="ARBA00022884"/>
    </source>
</evidence>
<feature type="region of interest" description="Disordered" evidence="10">
    <location>
        <begin position="2530"/>
        <end position="2581"/>
    </location>
</feature>
<feature type="compositionally biased region" description="Basic and acidic residues" evidence="10">
    <location>
        <begin position="1022"/>
        <end position="1053"/>
    </location>
</feature>
<feature type="compositionally biased region" description="Basic and acidic residues" evidence="10">
    <location>
        <begin position="3567"/>
        <end position="3596"/>
    </location>
</feature>
<evidence type="ECO:0000256" key="10">
    <source>
        <dbReference type="SAM" id="MobiDB-lite"/>
    </source>
</evidence>
<evidence type="ECO:0000256" key="2">
    <source>
        <dbReference type="ARBA" id="ARBA00005387"/>
    </source>
</evidence>
<name>A0A8B8EIX4_CRAVI</name>
<organism evidence="13 14">
    <name type="scientific">Crassostrea virginica</name>
    <name type="common">Eastern oyster</name>
    <dbReference type="NCBI Taxonomy" id="6565"/>
    <lineage>
        <taxon>Eukaryota</taxon>
        <taxon>Metazoa</taxon>
        <taxon>Spiralia</taxon>
        <taxon>Lophotrochozoa</taxon>
        <taxon>Mollusca</taxon>
        <taxon>Bivalvia</taxon>
        <taxon>Autobranchia</taxon>
        <taxon>Pteriomorphia</taxon>
        <taxon>Ostreida</taxon>
        <taxon>Ostreoidea</taxon>
        <taxon>Ostreidae</taxon>
        <taxon>Crassostrea</taxon>
    </lineage>
</organism>
<evidence type="ECO:0000256" key="9">
    <source>
        <dbReference type="PROSITE-ProRule" id="PRU00176"/>
    </source>
</evidence>
<keyword evidence="8" id="KW-0539">Nucleus</keyword>
<keyword evidence="4 9" id="KW-0694">RNA-binding</keyword>
<feature type="region of interest" description="Disordered" evidence="10">
    <location>
        <begin position="2924"/>
        <end position="3137"/>
    </location>
</feature>
<feature type="compositionally biased region" description="Polar residues" evidence="10">
    <location>
        <begin position="2353"/>
        <end position="2367"/>
    </location>
</feature>
<dbReference type="PROSITE" id="PS50102">
    <property type="entry name" value="RRM"/>
    <property type="match status" value="4"/>
</dbReference>
<feature type="compositionally biased region" description="Basic and acidic residues" evidence="10">
    <location>
        <begin position="2219"/>
        <end position="2273"/>
    </location>
</feature>
<feature type="compositionally biased region" description="Basic and acidic residues" evidence="10">
    <location>
        <begin position="3189"/>
        <end position="3202"/>
    </location>
</feature>
<feature type="region of interest" description="Disordered" evidence="10">
    <location>
        <begin position="4096"/>
        <end position="4144"/>
    </location>
</feature>
<dbReference type="InterPro" id="IPR010912">
    <property type="entry name" value="SPOC_met"/>
</dbReference>
<feature type="compositionally biased region" description="Low complexity" evidence="10">
    <location>
        <begin position="2201"/>
        <end position="2218"/>
    </location>
</feature>
<feature type="region of interest" description="Disordered" evidence="10">
    <location>
        <begin position="4476"/>
        <end position="4513"/>
    </location>
</feature>
<feature type="compositionally biased region" description="Polar residues" evidence="10">
    <location>
        <begin position="3672"/>
        <end position="3684"/>
    </location>
</feature>
<feature type="domain" description="RRM" evidence="11">
    <location>
        <begin position="375"/>
        <end position="450"/>
    </location>
</feature>
<feature type="compositionally biased region" description="Basic and acidic residues" evidence="10">
    <location>
        <begin position="1652"/>
        <end position="1666"/>
    </location>
</feature>
<dbReference type="InterPro" id="IPR012677">
    <property type="entry name" value="Nucleotide-bd_a/b_plait_sf"/>
</dbReference>
<dbReference type="InterPro" id="IPR016194">
    <property type="entry name" value="SPOC-like_C_dom_sf"/>
</dbReference>
<feature type="compositionally biased region" description="Basic and acidic residues" evidence="10">
    <location>
        <begin position="1896"/>
        <end position="1938"/>
    </location>
</feature>
<evidence type="ECO:0000259" key="11">
    <source>
        <dbReference type="PROSITE" id="PS50102"/>
    </source>
</evidence>
<feature type="compositionally biased region" description="Polar residues" evidence="10">
    <location>
        <begin position="238"/>
        <end position="247"/>
    </location>
</feature>
<feature type="region of interest" description="Disordered" evidence="10">
    <location>
        <begin position="3156"/>
        <end position="3213"/>
    </location>
</feature>
<feature type="region of interest" description="Disordered" evidence="10">
    <location>
        <begin position="636"/>
        <end position="655"/>
    </location>
</feature>
<evidence type="ECO:0000313" key="13">
    <source>
        <dbReference type="Proteomes" id="UP000694844"/>
    </source>
</evidence>
<evidence type="ECO:0000256" key="5">
    <source>
        <dbReference type="ARBA" id="ARBA00023015"/>
    </source>
</evidence>
<dbReference type="GO" id="GO:0005634">
    <property type="term" value="C:nucleus"/>
    <property type="evidence" value="ECO:0007669"/>
    <property type="project" value="UniProtKB-SubCell"/>
</dbReference>
<feature type="compositionally biased region" description="Low complexity" evidence="10">
    <location>
        <begin position="3614"/>
        <end position="3630"/>
    </location>
</feature>
<feature type="domain" description="RRM" evidence="11">
    <location>
        <begin position="273"/>
        <end position="351"/>
    </location>
</feature>
<keyword evidence="7" id="KW-0804">Transcription</keyword>
<feature type="compositionally biased region" description="Polar residues" evidence="10">
    <location>
        <begin position="4121"/>
        <end position="4139"/>
    </location>
</feature>
<feature type="compositionally biased region" description="Basic and acidic residues" evidence="10">
    <location>
        <begin position="1538"/>
        <end position="1551"/>
    </location>
</feature>
<evidence type="ECO:0000313" key="14">
    <source>
        <dbReference type="RefSeq" id="XP_022339398.1"/>
    </source>
</evidence>
<feature type="compositionally biased region" description="Basic and acidic residues" evidence="10">
    <location>
        <begin position="1695"/>
        <end position="1715"/>
    </location>
</feature>
<feature type="compositionally biased region" description="Basic and acidic residues" evidence="10">
    <location>
        <begin position="3087"/>
        <end position="3109"/>
    </location>
</feature>
<keyword evidence="5" id="KW-0805">Transcription regulation</keyword>
<evidence type="ECO:0000256" key="8">
    <source>
        <dbReference type="ARBA" id="ARBA00023242"/>
    </source>
</evidence>
<feature type="compositionally biased region" description="Basic and acidic residues" evidence="10">
    <location>
        <begin position="2069"/>
        <end position="2192"/>
    </location>
</feature>
<feature type="compositionally biased region" description="Basic and acidic residues" evidence="10">
    <location>
        <begin position="2284"/>
        <end position="2304"/>
    </location>
</feature>
<feature type="region of interest" description="Disordered" evidence="10">
    <location>
        <begin position="3316"/>
        <end position="3351"/>
    </location>
</feature>
<feature type="region of interest" description="Disordered" evidence="10">
    <location>
        <begin position="4402"/>
        <end position="4458"/>
    </location>
</feature>
<evidence type="ECO:0000256" key="7">
    <source>
        <dbReference type="ARBA" id="ARBA00023163"/>
    </source>
</evidence>
<feature type="domain" description="RRM" evidence="11">
    <location>
        <begin position="454"/>
        <end position="526"/>
    </location>
</feature>
<feature type="compositionally biased region" description="Basic and acidic residues" evidence="10">
    <location>
        <begin position="1727"/>
        <end position="1751"/>
    </location>
</feature>
<feature type="region of interest" description="Disordered" evidence="10">
    <location>
        <begin position="578"/>
        <end position="598"/>
    </location>
</feature>
<feature type="region of interest" description="Disordered" evidence="10">
    <location>
        <begin position="4226"/>
        <end position="4262"/>
    </location>
</feature>
<feature type="compositionally biased region" description="Polar residues" evidence="10">
    <location>
        <begin position="3698"/>
        <end position="3710"/>
    </location>
</feature>
<feature type="region of interest" description="Disordered" evidence="10">
    <location>
        <begin position="4363"/>
        <end position="4386"/>
    </location>
</feature>
<feature type="compositionally biased region" description="Polar residues" evidence="10">
    <location>
        <begin position="4489"/>
        <end position="4500"/>
    </location>
</feature>
<feature type="compositionally biased region" description="Basic and acidic residues" evidence="10">
    <location>
        <begin position="1588"/>
        <end position="1597"/>
    </location>
</feature>
<feature type="compositionally biased region" description="Polar residues" evidence="10">
    <location>
        <begin position="3016"/>
        <end position="3055"/>
    </location>
</feature>
<feature type="region of interest" description="Disordered" evidence="10">
    <location>
        <begin position="2808"/>
        <end position="2903"/>
    </location>
</feature>
<feature type="compositionally biased region" description="Basic and acidic residues" evidence="10">
    <location>
        <begin position="959"/>
        <end position="1001"/>
    </location>
</feature>
<feature type="region of interest" description="Disordered" evidence="10">
    <location>
        <begin position="791"/>
        <end position="840"/>
    </location>
</feature>
<dbReference type="CDD" id="cd21543">
    <property type="entry name" value="SPOC_SHARP"/>
    <property type="match status" value="1"/>
</dbReference>
<feature type="compositionally biased region" description="Basic and acidic residues" evidence="10">
    <location>
        <begin position="2872"/>
        <end position="2903"/>
    </location>
</feature>
<feature type="compositionally biased region" description="Basic and acidic residues" evidence="10">
    <location>
        <begin position="1953"/>
        <end position="2021"/>
    </location>
</feature>
<reference evidence="14" key="1">
    <citation type="submission" date="2025-08" db="UniProtKB">
        <authorList>
            <consortium name="RefSeq"/>
        </authorList>
    </citation>
    <scope>IDENTIFICATION</scope>
    <source>
        <tissue evidence="14">Whole sample</tissue>
    </source>
</reference>
<feature type="compositionally biased region" description="Low complexity" evidence="10">
    <location>
        <begin position="202"/>
        <end position="237"/>
    </location>
</feature>
<feature type="compositionally biased region" description="Basic and acidic residues" evidence="10">
    <location>
        <begin position="1861"/>
        <end position="1888"/>
    </location>
</feature>
<feature type="compositionally biased region" description="Polar residues" evidence="10">
    <location>
        <begin position="4096"/>
        <end position="4110"/>
    </location>
</feature>
<dbReference type="SMART" id="SM00360">
    <property type="entry name" value="RRM"/>
    <property type="match status" value="4"/>
</dbReference>
<evidence type="ECO:0000256" key="3">
    <source>
        <dbReference type="ARBA" id="ARBA00022553"/>
    </source>
</evidence>
<dbReference type="PROSITE" id="PS50917">
    <property type="entry name" value="SPOC"/>
    <property type="match status" value="1"/>
</dbReference>
<feature type="compositionally biased region" description="Polar residues" evidence="10">
    <location>
        <begin position="1054"/>
        <end position="1076"/>
    </location>
</feature>
<feature type="compositionally biased region" description="Basic and acidic residues" evidence="10">
    <location>
        <begin position="797"/>
        <end position="816"/>
    </location>
</feature>
<dbReference type="Proteomes" id="UP000694844">
    <property type="component" value="Chromosome 5"/>
</dbReference>
<feature type="compositionally biased region" description="Basic and acidic residues" evidence="10">
    <location>
        <begin position="2840"/>
        <end position="2862"/>
    </location>
</feature>
<feature type="compositionally biased region" description="Low complexity" evidence="10">
    <location>
        <begin position="1492"/>
        <end position="1501"/>
    </location>
</feature>
<dbReference type="SUPFAM" id="SSF54928">
    <property type="entry name" value="RNA-binding domain, RBD"/>
    <property type="match status" value="2"/>
</dbReference>
<feature type="compositionally biased region" description="Basic residues" evidence="10">
    <location>
        <begin position="3503"/>
        <end position="3512"/>
    </location>
</feature>
<dbReference type="KEGG" id="cvn:111134561"/>
<dbReference type="Gene3D" id="2.40.290.10">
    <property type="match status" value="1"/>
</dbReference>
<feature type="region of interest" description="Disordered" evidence="10">
    <location>
        <begin position="2466"/>
        <end position="2513"/>
    </location>
</feature>
<feature type="compositionally biased region" description="Basic and acidic residues" evidence="10">
    <location>
        <begin position="2981"/>
        <end position="2994"/>
    </location>
</feature>
<feature type="domain" description="SPOC" evidence="12">
    <location>
        <begin position="4668"/>
        <end position="4837"/>
    </location>
</feature>
<feature type="compositionally biased region" description="Low complexity" evidence="10">
    <location>
        <begin position="3921"/>
        <end position="3935"/>
    </location>
</feature>
<feature type="compositionally biased region" description="Basic and acidic residues" evidence="10">
    <location>
        <begin position="2406"/>
        <end position="2421"/>
    </location>
</feature>
<feature type="compositionally biased region" description="Polar residues" evidence="10">
    <location>
        <begin position="4249"/>
        <end position="4262"/>
    </location>
</feature>
<dbReference type="GeneID" id="111134561"/>
<dbReference type="FunFam" id="2.40.290.10:FF:000002">
    <property type="entry name" value="Spen family transcriptional repressor"/>
    <property type="match status" value="1"/>
</dbReference>
<dbReference type="FunFam" id="3.30.70.330:FF:000088">
    <property type="entry name" value="msx2-interacting protein-like isoform X1"/>
    <property type="match status" value="1"/>
</dbReference>
<comment type="subcellular location">
    <subcellularLocation>
        <location evidence="1">Nucleus</location>
    </subcellularLocation>
</comment>
<feature type="compositionally biased region" description="Basic and acidic residues" evidence="10">
    <location>
        <begin position="4409"/>
        <end position="4419"/>
    </location>
</feature>
<feature type="compositionally biased region" description="Polar residues" evidence="10">
    <location>
        <begin position="2487"/>
        <end position="2501"/>
    </location>
</feature>
<feature type="compositionally biased region" description="Low complexity" evidence="10">
    <location>
        <begin position="870"/>
        <end position="883"/>
    </location>
</feature>
<feature type="region of interest" description="Disordered" evidence="10">
    <location>
        <begin position="101"/>
        <end position="120"/>
    </location>
</feature>
<evidence type="ECO:0000256" key="6">
    <source>
        <dbReference type="ARBA" id="ARBA00023054"/>
    </source>
</evidence>
<dbReference type="PANTHER" id="PTHR23189">
    <property type="entry name" value="RNA RECOGNITION MOTIF-CONTAINING"/>
    <property type="match status" value="1"/>
</dbReference>
<feature type="compositionally biased region" description="Basic and acidic residues" evidence="10">
    <location>
        <begin position="765"/>
        <end position="775"/>
    </location>
</feature>
<dbReference type="InterPro" id="IPR035979">
    <property type="entry name" value="RBD_domain_sf"/>
</dbReference>
<feature type="compositionally biased region" description="Low complexity" evidence="10">
    <location>
        <begin position="1231"/>
        <end position="1244"/>
    </location>
</feature>
<feature type="region of interest" description="Disordered" evidence="10">
    <location>
        <begin position="4305"/>
        <end position="4349"/>
    </location>
</feature>
<feature type="compositionally biased region" description="Basic and acidic residues" evidence="10">
    <location>
        <begin position="2930"/>
        <end position="2971"/>
    </location>
</feature>
<dbReference type="GO" id="GO:0003723">
    <property type="term" value="F:RNA binding"/>
    <property type="evidence" value="ECO:0007669"/>
    <property type="project" value="UniProtKB-UniRule"/>
</dbReference>
<feature type="region of interest" description="Disordered" evidence="10">
    <location>
        <begin position="861"/>
        <end position="1164"/>
    </location>
</feature>
<evidence type="ECO:0000259" key="12">
    <source>
        <dbReference type="PROSITE" id="PS50917"/>
    </source>
</evidence>
<feature type="compositionally biased region" description="Low complexity" evidence="10">
    <location>
        <begin position="1843"/>
        <end position="1860"/>
    </location>
</feature>
<feature type="compositionally biased region" description="Polar residues" evidence="10">
    <location>
        <begin position="2536"/>
        <end position="2549"/>
    </location>
</feature>
<feature type="region of interest" description="Disordered" evidence="10">
    <location>
        <begin position="1476"/>
        <end position="2304"/>
    </location>
</feature>
<feature type="region of interest" description="Disordered" evidence="10">
    <location>
        <begin position="3449"/>
        <end position="3746"/>
    </location>
</feature>
<dbReference type="RefSeq" id="XP_022339398.1">
    <property type="nucleotide sequence ID" value="XM_022483690.1"/>
</dbReference>
<keyword evidence="3" id="KW-0597">Phosphoprotein</keyword>
<feature type="compositionally biased region" description="Polar residues" evidence="10">
    <location>
        <begin position="4434"/>
        <end position="4443"/>
    </location>
</feature>
<feature type="compositionally biased region" description="Basic residues" evidence="10">
    <location>
        <begin position="3175"/>
        <end position="3186"/>
    </location>
</feature>
<feature type="compositionally biased region" description="Low complexity" evidence="10">
    <location>
        <begin position="182"/>
        <end position="192"/>
    </location>
</feature>
<feature type="region of interest" description="Disordered" evidence="10">
    <location>
        <begin position="165"/>
        <end position="273"/>
    </location>
</feature>
<feature type="compositionally biased region" description="Polar residues" evidence="10">
    <location>
        <begin position="3163"/>
        <end position="3174"/>
    </location>
</feature>